<evidence type="ECO:0000313" key="4">
    <source>
        <dbReference type="EMBL" id="SAI56801.1"/>
    </source>
</evidence>
<evidence type="ECO:0000256" key="1">
    <source>
        <dbReference type="ARBA" id="ARBA00023122"/>
    </source>
</evidence>
<sequence length="162" mass="17659">MLKVSEILRVKGNALFTTTPDTPVTVAIQTMSEQDIGSLVIMEAGMLVGMLTFREIIRHMHKSGGALADSATIRGIMDDAPVSVTPNTSADEVQRLMLEKHARYIPVMDGGTLLGVISFYDMAQAIVAAQQFENNMLKAYIRDWPMDSSDAEGEPQAEPTKS</sequence>
<dbReference type="RefSeq" id="WP_066420145.1">
    <property type="nucleotide sequence ID" value="NZ_FKBS01000029.1"/>
</dbReference>
<dbReference type="InterPro" id="IPR051257">
    <property type="entry name" value="Diverse_CBS-Domain"/>
</dbReference>
<dbReference type="SMART" id="SM00116">
    <property type="entry name" value="CBS"/>
    <property type="match status" value="2"/>
</dbReference>
<evidence type="ECO:0000259" key="3">
    <source>
        <dbReference type="PROSITE" id="PS51371"/>
    </source>
</evidence>
<dbReference type="OrthoDB" id="9807125at2"/>
<feature type="domain" description="CBS" evidence="3">
    <location>
        <begin position="77"/>
        <end position="132"/>
    </location>
</feature>
<dbReference type="PANTHER" id="PTHR43080:SF2">
    <property type="entry name" value="CBS DOMAIN-CONTAINING PROTEIN"/>
    <property type="match status" value="1"/>
</dbReference>
<dbReference type="InterPro" id="IPR000644">
    <property type="entry name" value="CBS_dom"/>
</dbReference>
<dbReference type="Gene3D" id="3.10.580.10">
    <property type="entry name" value="CBS-domain"/>
    <property type="match status" value="1"/>
</dbReference>
<dbReference type="PANTHER" id="PTHR43080">
    <property type="entry name" value="CBS DOMAIN-CONTAINING PROTEIN CBSX3, MITOCHONDRIAL"/>
    <property type="match status" value="1"/>
</dbReference>
<feature type="domain" description="CBS" evidence="3">
    <location>
        <begin position="7"/>
        <end position="67"/>
    </location>
</feature>
<keyword evidence="1 2" id="KW-0129">CBS domain</keyword>
<dbReference type="InterPro" id="IPR046342">
    <property type="entry name" value="CBS_dom_sf"/>
</dbReference>
<name>A0A157RFN5_9BORD</name>
<gene>
    <name evidence="4" type="ORF">SAMEA1982600_04820</name>
</gene>
<protein>
    <submittedName>
        <fullName evidence="4">Putative manganese-dependent inorganic pyrophosphatase</fullName>
    </submittedName>
</protein>
<dbReference type="Pfam" id="PF00571">
    <property type="entry name" value="CBS"/>
    <property type="match status" value="2"/>
</dbReference>
<proteinExistence type="predicted"/>
<dbReference type="PROSITE" id="PS51371">
    <property type="entry name" value="CBS"/>
    <property type="match status" value="2"/>
</dbReference>
<dbReference type="SUPFAM" id="SSF54631">
    <property type="entry name" value="CBS-domain pair"/>
    <property type="match status" value="1"/>
</dbReference>
<dbReference type="EMBL" id="FKBS01000029">
    <property type="protein sequence ID" value="SAI56801.1"/>
    <property type="molecule type" value="Genomic_DNA"/>
</dbReference>
<accession>A0A157RFN5</accession>
<reference evidence="4 5" key="1">
    <citation type="submission" date="2016-03" db="EMBL/GenBank/DDBJ databases">
        <authorList>
            <consortium name="Pathogen Informatics"/>
        </authorList>
    </citation>
    <scope>NUCLEOTIDE SEQUENCE [LARGE SCALE GENOMIC DNA]</scope>
    <source>
        <strain evidence="4 5">NCTC13364</strain>
    </source>
</reference>
<organism evidence="4 5">
    <name type="scientific">Bordetella ansorpii</name>
    <dbReference type="NCBI Taxonomy" id="288768"/>
    <lineage>
        <taxon>Bacteria</taxon>
        <taxon>Pseudomonadati</taxon>
        <taxon>Pseudomonadota</taxon>
        <taxon>Betaproteobacteria</taxon>
        <taxon>Burkholderiales</taxon>
        <taxon>Alcaligenaceae</taxon>
        <taxon>Bordetella</taxon>
    </lineage>
</organism>
<evidence type="ECO:0000256" key="2">
    <source>
        <dbReference type="PROSITE-ProRule" id="PRU00703"/>
    </source>
</evidence>
<dbReference type="Proteomes" id="UP000077037">
    <property type="component" value="Unassembled WGS sequence"/>
</dbReference>
<dbReference type="AlphaFoldDB" id="A0A157RFN5"/>
<evidence type="ECO:0000313" key="5">
    <source>
        <dbReference type="Proteomes" id="UP000077037"/>
    </source>
</evidence>